<dbReference type="EMBL" id="JAUIRO010000003">
    <property type="protein sequence ID" value="KAK0723619.1"/>
    <property type="molecule type" value="Genomic_DNA"/>
</dbReference>
<feature type="domain" description="NACHT" evidence="2">
    <location>
        <begin position="298"/>
        <end position="519"/>
    </location>
</feature>
<dbReference type="Pfam" id="PF06985">
    <property type="entry name" value="HET"/>
    <property type="match status" value="1"/>
</dbReference>
<dbReference type="GeneID" id="85317343"/>
<dbReference type="InterPro" id="IPR027417">
    <property type="entry name" value="P-loop_NTPase"/>
</dbReference>
<sequence length="770" mass="87877">MRLLERGDTGELHLTNPIPNDAIPEIPRYAILSHTWGDEEVSFEDMADGTAKKKAGYAKMQFCGDQAWLDGLKYFWVDTCCINKSDKVELEHALNSMFRWYREAAKCYVYLADVPAKEHSANSNGSLELAFQKCRWFTRGWTLQELIAPTIIEFYSKERECLGDKKSLEEELHAITGIPLKALQGSPLSNFSVPERMAWMDKRDTKYEEDKVYALFGIFDVHIPVIYGEGLQKALKRLRDKINEDYLCLAKLWSTEPRDPRVEKKRIELAKGGLLVDAYLWVLENPDFNRWRHSTESRLLWIKGDPGKGKTMLLCGIIDELERLVIADGGNLAYFFCQATDPRINSATAVLRGLIFLLAQRQPRLLSHLPENLYTSDDAMAWITLSKTLFEMLEDPNLKDTYLVIDALDECVIDQQKLLGLIVQISTISARVKCVVSSRNWVQIEEQLATVAQQSKLSLELNAESVTAAIEAFIQHKVLHLSRLKQYEKAIEDEVHQYLSSNADGTFLWVALVCQALADPDVQGWHILQVLRTFPPGLDDLYLRMVRYIKKSKDTLHCKRILATVSVVQRPISFWELATLVELPDSITSYRERLEKLLAICGSFLALREQSIHFVHQSAKDFLLGKADLETSREACQEAFGWVFPQGTEDVHHIIFSRSLNKMSPVLKRDMYGLEEPGFPINEVPTPSPDPLATVRYSCVFWVNHLRDSISDKDVLQCHTLDAIQTFLEQKYLYWLEALSLLQAMSEGVIAIRQLKLLLMHIGSLSPTDG</sequence>
<keyword evidence="1" id="KW-0677">Repeat</keyword>
<dbReference type="InterPro" id="IPR056884">
    <property type="entry name" value="NPHP3-like_N"/>
</dbReference>
<dbReference type="PANTHER" id="PTHR10622:SF13">
    <property type="entry name" value="NACHT DOMAIN-CONTAINING PROTEIN"/>
    <property type="match status" value="1"/>
</dbReference>
<dbReference type="PANTHER" id="PTHR10622">
    <property type="entry name" value="HET DOMAIN-CONTAINING PROTEIN"/>
    <property type="match status" value="1"/>
</dbReference>
<evidence type="ECO:0000259" key="2">
    <source>
        <dbReference type="PROSITE" id="PS50837"/>
    </source>
</evidence>
<dbReference type="Proteomes" id="UP001172101">
    <property type="component" value="Unassembled WGS sequence"/>
</dbReference>
<organism evidence="3 4">
    <name type="scientific">Lasiosphaeria miniovina</name>
    <dbReference type="NCBI Taxonomy" id="1954250"/>
    <lineage>
        <taxon>Eukaryota</taxon>
        <taxon>Fungi</taxon>
        <taxon>Dikarya</taxon>
        <taxon>Ascomycota</taxon>
        <taxon>Pezizomycotina</taxon>
        <taxon>Sordariomycetes</taxon>
        <taxon>Sordariomycetidae</taxon>
        <taxon>Sordariales</taxon>
        <taxon>Lasiosphaeriaceae</taxon>
        <taxon>Lasiosphaeria</taxon>
    </lineage>
</organism>
<protein>
    <recommendedName>
        <fullName evidence="2">NACHT domain-containing protein</fullName>
    </recommendedName>
</protein>
<dbReference type="InterPro" id="IPR007111">
    <property type="entry name" value="NACHT_NTPase"/>
</dbReference>
<dbReference type="AlphaFoldDB" id="A0AA40E0P5"/>
<dbReference type="Pfam" id="PF24883">
    <property type="entry name" value="NPHP3_N"/>
    <property type="match status" value="1"/>
</dbReference>
<keyword evidence="4" id="KW-1185">Reference proteome</keyword>
<dbReference type="Pfam" id="PF22939">
    <property type="entry name" value="WHD_GPIID"/>
    <property type="match status" value="1"/>
</dbReference>
<name>A0AA40E0P5_9PEZI</name>
<evidence type="ECO:0000256" key="1">
    <source>
        <dbReference type="ARBA" id="ARBA00022737"/>
    </source>
</evidence>
<comment type="caution">
    <text evidence="3">The sequence shown here is derived from an EMBL/GenBank/DDBJ whole genome shotgun (WGS) entry which is preliminary data.</text>
</comment>
<dbReference type="Gene3D" id="3.40.50.300">
    <property type="entry name" value="P-loop containing nucleotide triphosphate hydrolases"/>
    <property type="match status" value="1"/>
</dbReference>
<dbReference type="PROSITE" id="PS50837">
    <property type="entry name" value="NACHT"/>
    <property type="match status" value="1"/>
</dbReference>
<accession>A0AA40E0P5</accession>
<proteinExistence type="predicted"/>
<dbReference type="InterPro" id="IPR010730">
    <property type="entry name" value="HET"/>
</dbReference>
<reference evidence="3" key="1">
    <citation type="submission" date="2023-06" db="EMBL/GenBank/DDBJ databases">
        <title>Genome-scale phylogeny and comparative genomics of the fungal order Sordariales.</title>
        <authorList>
            <consortium name="Lawrence Berkeley National Laboratory"/>
            <person name="Hensen N."/>
            <person name="Bonometti L."/>
            <person name="Westerberg I."/>
            <person name="Brannstrom I.O."/>
            <person name="Guillou S."/>
            <person name="Cros-Aarteil S."/>
            <person name="Calhoun S."/>
            <person name="Haridas S."/>
            <person name="Kuo A."/>
            <person name="Mondo S."/>
            <person name="Pangilinan J."/>
            <person name="Riley R."/>
            <person name="LaButti K."/>
            <person name="Andreopoulos B."/>
            <person name="Lipzen A."/>
            <person name="Chen C."/>
            <person name="Yanf M."/>
            <person name="Daum C."/>
            <person name="Ng V."/>
            <person name="Clum A."/>
            <person name="Steindorff A."/>
            <person name="Ohm R."/>
            <person name="Martin F."/>
            <person name="Silar P."/>
            <person name="Natvig D."/>
            <person name="Lalanne C."/>
            <person name="Gautier V."/>
            <person name="Ament-velasquez S.L."/>
            <person name="Kruys A."/>
            <person name="Hutchinson M.I."/>
            <person name="Powell A.J."/>
            <person name="Barry K."/>
            <person name="Miller A.N."/>
            <person name="Grigoriev I.V."/>
            <person name="Debuchy R."/>
            <person name="Gladieux P."/>
            <person name="Thoren M.H."/>
            <person name="Johannesson H."/>
        </authorList>
    </citation>
    <scope>NUCLEOTIDE SEQUENCE</scope>
    <source>
        <strain evidence="3">SMH2392-1A</strain>
    </source>
</reference>
<evidence type="ECO:0000313" key="4">
    <source>
        <dbReference type="Proteomes" id="UP001172101"/>
    </source>
</evidence>
<dbReference type="InterPro" id="IPR054471">
    <property type="entry name" value="GPIID_WHD"/>
</dbReference>
<dbReference type="RefSeq" id="XP_060299543.1">
    <property type="nucleotide sequence ID" value="XM_060434073.1"/>
</dbReference>
<evidence type="ECO:0000313" key="3">
    <source>
        <dbReference type="EMBL" id="KAK0723619.1"/>
    </source>
</evidence>
<dbReference type="SUPFAM" id="SSF52540">
    <property type="entry name" value="P-loop containing nucleoside triphosphate hydrolases"/>
    <property type="match status" value="1"/>
</dbReference>
<gene>
    <name evidence="3" type="ORF">B0T26DRAFT_265368</name>
</gene>